<dbReference type="EMBL" id="JPUA01000049">
    <property type="protein sequence ID" value="OWV27680.1"/>
    <property type="molecule type" value="Genomic_DNA"/>
</dbReference>
<organism evidence="1 2">
    <name type="scientific">Halomonas campaniensis</name>
    <dbReference type="NCBI Taxonomy" id="213554"/>
    <lineage>
        <taxon>Bacteria</taxon>
        <taxon>Pseudomonadati</taxon>
        <taxon>Pseudomonadota</taxon>
        <taxon>Gammaproteobacteria</taxon>
        <taxon>Oceanospirillales</taxon>
        <taxon>Halomonadaceae</taxon>
        <taxon>Halomonas</taxon>
    </lineage>
</organism>
<keyword evidence="2" id="KW-1185">Reference proteome</keyword>
<evidence type="ECO:0000313" key="1">
    <source>
        <dbReference type="EMBL" id="OWV27680.1"/>
    </source>
</evidence>
<reference evidence="1 2" key="1">
    <citation type="submission" date="2014-08" db="EMBL/GenBank/DDBJ databases">
        <title>Draft genome sequence of a novel L-asparaginase producing marine bacterium, Halomonas campaniensis.</title>
        <authorList>
            <person name="Sundarakrishnan B."/>
            <person name="Moushumi Priya A."/>
            <person name="Raman G."/>
            <person name="Sakthivel N."/>
            <person name="Park S."/>
            <person name="Jayachandran S."/>
        </authorList>
    </citation>
    <scope>NUCLEOTIDE SEQUENCE [LARGE SCALE GENOMIC DNA]</scope>
    <source>
        <strain evidence="1 2">SK03</strain>
    </source>
</reference>
<comment type="caution">
    <text evidence="1">The sequence shown here is derived from an EMBL/GenBank/DDBJ whole genome shotgun (WGS) entry which is preliminary data.</text>
</comment>
<name>A0A246RVA1_9GAMM</name>
<accession>A0A246RVA1</accession>
<proteinExistence type="predicted"/>
<dbReference type="Proteomes" id="UP000197334">
    <property type="component" value="Unassembled WGS sequence"/>
</dbReference>
<evidence type="ECO:0000313" key="2">
    <source>
        <dbReference type="Proteomes" id="UP000197334"/>
    </source>
</evidence>
<sequence>MKKCLYRGAVALSVARKSNETRGQGDEVCAAAQEVVVRFKICALGTAARCFRGCADAYAALLGMCMMFNKWEVCVIAQVA</sequence>
<gene>
    <name evidence="1" type="ORF">JI62_21230</name>
</gene>
<protein>
    <submittedName>
        <fullName evidence="1">Uncharacterized protein</fullName>
    </submittedName>
</protein>
<dbReference type="AlphaFoldDB" id="A0A246RVA1"/>